<evidence type="ECO:0000313" key="1">
    <source>
        <dbReference type="EMBL" id="GBP84275.1"/>
    </source>
</evidence>
<comment type="caution">
    <text evidence="1">The sequence shown here is derived from an EMBL/GenBank/DDBJ whole genome shotgun (WGS) entry which is preliminary data.</text>
</comment>
<proteinExistence type="predicted"/>
<accession>A0A4C1ZCE5</accession>
<organism evidence="1 2">
    <name type="scientific">Eumeta variegata</name>
    <name type="common">Bagworm moth</name>
    <name type="synonym">Eumeta japonica</name>
    <dbReference type="NCBI Taxonomy" id="151549"/>
    <lineage>
        <taxon>Eukaryota</taxon>
        <taxon>Metazoa</taxon>
        <taxon>Ecdysozoa</taxon>
        <taxon>Arthropoda</taxon>
        <taxon>Hexapoda</taxon>
        <taxon>Insecta</taxon>
        <taxon>Pterygota</taxon>
        <taxon>Neoptera</taxon>
        <taxon>Endopterygota</taxon>
        <taxon>Lepidoptera</taxon>
        <taxon>Glossata</taxon>
        <taxon>Ditrysia</taxon>
        <taxon>Tineoidea</taxon>
        <taxon>Psychidae</taxon>
        <taxon>Oiketicinae</taxon>
        <taxon>Eumeta</taxon>
    </lineage>
</organism>
<evidence type="ECO:0000313" key="2">
    <source>
        <dbReference type="Proteomes" id="UP000299102"/>
    </source>
</evidence>
<keyword evidence="2" id="KW-1185">Reference proteome</keyword>
<protein>
    <submittedName>
        <fullName evidence="1">Uncharacterized protein</fullName>
    </submittedName>
</protein>
<dbReference type="EMBL" id="BGZK01001668">
    <property type="protein sequence ID" value="GBP84275.1"/>
    <property type="molecule type" value="Genomic_DNA"/>
</dbReference>
<name>A0A4C1ZCE5_EUMVA</name>
<sequence length="223" mass="24898">MWESRWPTSLHRLNPPPSDISFSPGGRQRIGDSFVAASVQGGDNAPVACYAATARFNALPNTCISSVQEHTRRRRLIRFFYGTFVRFPQRLRTCAVTAAAQKYLTTRKISDRKHTCSPTTCVFCAFFINKKRVFGRARAASHERRARLYKLDSSKWLINIDILVAVQYVSYVGDARTMARNSSAVDFFGALSPACARAARSGKAVVLERVSHVRVCCACLIRA</sequence>
<dbReference type="AlphaFoldDB" id="A0A4C1ZCE5"/>
<dbReference type="Proteomes" id="UP000299102">
    <property type="component" value="Unassembled WGS sequence"/>
</dbReference>
<gene>
    <name evidence="1" type="ORF">EVAR_60219_1</name>
</gene>
<reference evidence="1 2" key="1">
    <citation type="journal article" date="2019" name="Commun. Biol.">
        <title>The bagworm genome reveals a unique fibroin gene that provides high tensile strength.</title>
        <authorList>
            <person name="Kono N."/>
            <person name="Nakamura H."/>
            <person name="Ohtoshi R."/>
            <person name="Tomita M."/>
            <person name="Numata K."/>
            <person name="Arakawa K."/>
        </authorList>
    </citation>
    <scope>NUCLEOTIDE SEQUENCE [LARGE SCALE GENOMIC DNA]</scope>
</reference>